<keyword evidence="6" id="KW-1185">Reference proteome</keyword>
<accession>A0A553PR86</accession>
<dbReference type="InterPro" id="IPR008936">
    <property type="entry name" value="Rho_GTPase_activation_prot"/>
</dbReference>
<dbReference type="PANTHER" id="PTHR23179">
    <property type="entry name" value="T-CELL ACTIVATION RHO GTPASE ACTIVATING PROTEIN-RELATED"/>
    <property type="match status" value="1"/>
</dbReference>
<dbReference type="SMART" id="SM00324">
    <property type="entry name" value="RhoGAP"/>
    <property type="match status" value="1"/>
</dbReference>
<dbReference type="OrthoDB" id="9994905at2759"/>
<evidence type="ECO:0000313" key="6">
    <source>
        <dbReference type="Proteomes" id="UP000316079"/>
    </source>
</evidence>
<keyword evidence="1" id="KW-0343">GTPase activation</keyword>
<dbReference type="InterPro" id="IPR047886">
    <property type="entry name" value="ARHGAP20-like_RhoGAP"/>
</dbReference>
<comment type="caution">
    <text evidence="5">The sequence shown here is derived from an EMBL/GenBank/DDBJ whole genome shotgun (WGS) entry which is preliminary data.</text>
</comment>
<dbReference type="GO" id="GO:0005096">
    <property type="term" value="F:GTPase activator activity"/>
    <property type="evidence" value="ECO:0007669"/>
    <property type="project" value="UniProtKB-KW"/>
</dbReference>
<reference evidence="5 6" key="1">
    <citation type="journal article" date="2019" name="Sci. Data">
        <title>Hybrid genome assembly and annotation of Danionella translucida.</title>
        <authorList>
            <person name="Kadobianskyi M."/>
            <person name="Schulze L."/>
            <person name="Schuelke M."/>
            <person name="Judkewitz B."/>
        </authorList>
    </citation>
    <scope>NUCLEOTIDE SEQUENCE [LARGE SCALE GENOMIC DNA]</scope>
    <source>
        <strain evidence="5 6">Bolton</strain>
    </source>
</reference>
<dbReference type="EMBL" id="SRMA01026654">
    <property type="protein sequence ID" value="TRY80182.1"/>
    <property type="molecule type" value="Genomic_DNA"/>
</dbReference>
<protein>
    <recommendedName>
        <fullName evidence="4">Rho-GAP domain-containing protein</fullName>
    </recommendedName>
</protein>
<evidence type="ECO:0000256" key="1">
    <source>
        <dbReference type="ARBA" id="ARBA00022468"/>
    </source>
</evidence>
<dbReference type="Pfam" id="PF00620">
    <property type="entry name" value="RhoGAP"/>
    <property type="match status" value="1"/>
</dbReference>
<dbReference type="InterPro" id="IPR047887">
    <property type="entry name" value="ARHGAP20_PH"/>
</dbReference>
<dbReference type="GO" id="GO:0035023">
    <property type="term" value="P:regulation of Rho protein signal transduction"/>
    <property type="evidence" value="ECO:0007669"/>
    <property type="project" value="InterPro"/>
</dbReference>
<dbReference type="SUPFAM" id="SSF50729">
    <property type="entry name" value="PH domain-like"/>
    <property type="match status" value="1"/>
</dbReference>
<dbReference type="Gene3D" id="1.10.555.10">
    <property type="entry name" value="Rho GTPase activation protein"/>
    <property type="match status" value="1"/>
</dbReference>
<dbReference type="Proteomes" id="UP000316079">
    <property type="component" value="Unassembled WGS sequence"/>
</dbReference>
<feature type="compositionally biased region" description="Polar residues" evidence="3">
    <location>
        <begin position="1"/>
        <end position="14"/>
    </location>
</feature>
<dbReference type="GO" id="GO:0007165">
    <property type="term" value="P:signal transduction"/>
    <property type="evidence" value="ECO:0007669"/>
    <property type="project" value="InterPro"/>
</dbReference>
<dbReference type="Pfam" id="PF00788">
    <property type="entry name" value="RA"/>
    <property type="match status" value="1"/>
</dbReference>
<evidence type="ECO:0000313" key="5">
    <source>
        <dbReference type="EMBL" id="TRY80182.1"/>
    </source>
</evidence>
<dbReference type="InterPro" id="IPR000159">
    <property type="entry name" value="RA_dom"/>
</dbReference>
<keyword evidence="2" id="KW-0597">Phosphoprotein</keyword>
<evidence type="ECO:0000259" key="4">
    <source>
        <dbReference type="PROSITE" id="PS50238"/>
    </source>
</evidence>
<dbReference type="SUPFAM" id="SSF48350">
    <property type="entry name" value="GTPase activation domain, GAP"/>
    <property type="match status" value="1"/>
</dbReference>
<evidence type="ECO:0000256" key="3">
    <source>
        <dbReference type="SAM" id="MobiDB-lite"/>
    </source>
</evidence>
<dbReference type="PANTHER" id="PTHR23179:SF36">
    <property type="entry name" value="RHO-GAP DOMAIN-CONTAINING PROTEIN"/>
    <property type="match status" value="1"/>
</dbReference>
<organism evidence="5 6">
    <name type="scientific">Danionella cerebrum</name>
    <dbReference type="NCBI Taxonomy" id="2873325"/>
    <lineage>
        <taxon>Eukaryota</taxon>
        <taxon>Metazoa</taxon>
        <taxon>Chordata</taxon>
        <taxon>Craniata</taxon>
        <taxon>Vertebrata</taxon>
        <taxon>Euteleostomi</taxon>
        <taxon>Actinopterygii</taxon>
        <taxon>Neopterygii</taxon>
        <taxon>Teleostei</taxon>
        <taxon>Ostariophysi</taxon>
        <taxon>Cypriniformes</taxon>
        <taxon>Danionidae</taxon>
        <taxon>Danioninae</taxon>
        <taxon>Danionella</taxon>
    </lineage>
</organism>
<name>A0A553PR86_9TELE</name>
<feature type="region of interest" description="Disordered" evidence="3">
    <location>
        <begin position="1"/>
        <end position="31"/>
    </location>
</feature>
<gene>
    <name evidence="5" type="ORF">DNTS_003416</name>
</gene>
<sequence length="563" mass="63567">MKMSPRQTASNSADLQKIRGESVSWPAEEKKMKSSIPRRKAAVIKAFSKTRQSNVHGPYYVSHNAVLLMEAPAHLTSGLQSKERLLLLFSDSLIIAKTKSLYLKLKAHVRLSDIWLASCVHNITDKKLTSKNSFVIGWPTTNYAVTFSSSDIKEKWFQALHWHTCRARKGILPNAILLYVLLGCHPHENNSETVAVAVDVSTTAESVVQYITDQNKLLGEVTDYELSVNYQKEEESYPLIGHELPFFILHHSLRSQQDGLSMPSDSLQDELNVAQEMAHKSPQFILKNRTNTPRGSVLKNRRKRSLIDWALKRSYFNQSDPQSDPQIGSHKLFGQPLSILCTDGNLPKPIIELLYLLFSKGPETHGVFRRSANAKSCRILKERMNSEENISMHGQSVFVAASLITEFLRKLPGGVLCCDLYEDWMDVLQSEDPQERLNRARSLVDQMPEENATLLCHLFCVLHKIHSLSEVNQMTAANLALCIAPNMLWRPPQITENEGESVIQVARLIQYLIESTPAIFGEDLESLFTRHMDLEQGSCDYTGNCVIVACELEKNGTPLEVFH</sequence>
<dbReference type="Gene3D" id="2.30.29.30">
    <property type="entry name" value="Pleckstrin-homology domain (PH domain)/Phosphotyrosine-binding domain (PTB)"/>
    <property type="match status" value="1"/>
</dbReference>
<dbReference type="PROSITE" id="PS50238">
    <property type="entry name" value="RHOGAP"/>
    <property type="match status" value="1"/>
</dbReference>
<dbReference type="AlphaFoldDB" id="A0A553PR86"/>
<dbReference type="STRING" id="623744.A0A553PR86"/>
<feature type="domain" description="Rho-GAP" evidence="4">
    <location>
        <begin position="335"/>
        <end position="520"/>
    </location>
</feature>
<dbReference type="InterPro" id="IPR000198">
    <property type="entry name" value="RhoGAP_dom"/>
</dbReference>
<dbReference type="CDD" id="cd04402">
    <property type="entry name" value="RhoGAP_ARHGAP20"/>
    <property type="match status" value="1"/>
</dbReference>
<evidence type="ECO:0000256" key="2">
    <source>
        <dbReference type="ARBA" id="ARBA00022553"/>
    </source>
</evidence>
<dbReference type="InterPro" id="IPR011993">
    <property type="entry name" value="PH-like_dom_sf"/>
</dbReference>
<dbReference type="Pfam" id="PF22286">
    <property type="entry name" value="RHG20_PH"/>
    <property type="match status" value="1"/>
</dbReference>
<proteinExistence type="predicted"/>